<evidence type="ECO:0008006" key="2">
    <source>
        <dbReference type="Google" id="ProtNLM"/>
    </source>
</evidence>
<reference evidence="1" key="1">
    <citation type="submission" date="2018-06" db="EMBL/GenBank/DDBJ databases">
        <authorList>
            <person name="Zhirakovskaya E."/>
        </authorList>
    </citation>
    <scope>NUCLEOTIDE SEQUENCE</scope>
</reference>
<protein>
    <recommendedName>
        <fullName evidence="2">Entericidin EcnAB</fullName>
    </recommendedName>
</protein>
<proteinExistence type="predicted"/>
<dbReference type="AlphaFoldDB" id="A0A3B0X0N9"/>
<accession>A0A3B0X0N9</accession>
<dbReference type="PROSITE" id="PS51257">
    <property type="entry name" value="PROKAR_LIPOPROTEIN"/>
    <property type="match status" value="1"/>
</dbReference>
<name>A0A3B0X0N9_9ZZZZ</name>
<sequence length="43" mass="4699">MKKIVCVFLSSVFLVGFLSLSGCANTWDGVGKDLEKMGKDMQD</sequence>
<gene>
    <name evidence="1" type="ORF">MNBD_GAMMA08-1631</name>
</gene>
<organism evidence="1">
    <name type="scientific">hydrothermal vent metagenome</name>
    <dbReference type="NCBI Taxonomy" id="652676"/>
    <lineage>
        <taxon>unclassified sequences</taxon>
        <taxon>metagenomes</taxon>
        <taxon>ecological metagenomes</taxon>
    </lineage>
</organism>
<dbReference type="EMBL" id="UOFH01000001">
    <property type="protein sequence ID" value="VAW58260.1"/>
    <property type="molecule type" value="Genomic_DNA"/>
</dbReference>
<evidence type="ECO:0000313" key="1">
    <source>
        <dbReference type="EMBL" id="VAW58260.1"/>
    </source>
</evidence>